<dbReference type="Proteomes" id="UP000184517">
    <property type="component" value="Unassembled WGS sequence"/>
</dbReference>
<keyword evidence="2" id="KW-0808">Transferase</keyword>
<dbReference type="PANTHER" id="PTHR43190:SF3">
    <property type="entry name" value="N-ACETYL-D-GLUCOSAMINE KINASE"/>
    <property type="match status" value="1"/>
</dbReference>
<evidence type="ECO:0000313" key="2">
    <source>
        <dbReference type="EMBL" id="SHE45516.1"/>
    </source>
</evidence>
<gene>
    <name evidence="2" type="ORF">SAMN02745753_00323</name>
</gene>
<dbReference type="PANTHER" id="PTHR43190">
    <property type="entry name" value="N-ACETYL-D-GLUCOSAMINE KINASE"/>
    <property type="match status" value="1"/>
</dbReference>
<protein>
    <submittedName>
        <fullName evidence="2">Glucosamine kinase</fullName>
    </submittedName>
</protein>
<dbReference type="InterPro" id="IPR052519">
    <property type="entry name" value="Euk-type_GlcNAc_Kinase"/>
</dbReference>
<dbReference type="OrthoDB" id="9816014at2"/>
<proteinExistence type="predicted"/>
<accession>A0A1M4TM89</accession>
<dbReference type="Gene3D" id="3.30.420.40">
    <property type="match status" value="2"/>
</dbReference>
<dbReference type="GO" id="GO:0016301">
    <property type="term" value="F:kinase activity"/>
    <property type="evidence" value="ECO:0007669"/>
    <property type="project" value="UniProtKB-KW"/>
</dbReference>
<dbReference type="AlphaFoldDB" id="A0A1M4TM89"/>
<dbReference type="RefSeq" id="WP_072837967.1">
    <property type="nucleotide sequence ID" value="NZ_FQVF01000002.1"/>
</dbReference>
<dbReference type="SUPFAM" id="SSF53067">
    <property type="entry name" value="Actin-like ATPase domain"/>
    <property type="match status" value="2"/>
</dbReference>
<dbReference type="EMBL" id="FQVF01000002">
    <property type="protein sequence ID" value="SHE45516.1"/>
    <property type="molecule type" value="Genomic_DNA"/>
</dbReference>
<dbReference type="InterPro" id="IPR002731">
    <property type="entry name" value="ATPase_BadF"/>
</dbReference>
<evidence type="ECO:0000259" key="1">
    <source>
        <dbReference type="Pfam" id="PF01869"/>
    </source>
</evidence>
<sequence>MSGLYIGVDGGGTFCRARLVDSDGNVLGEAVGGSGNPRIGIEAAWQNIINACLEACYQGNILPEAYSKITLGLGLAGANQPLEQEQVISQKSPFGQRYLLTDAHAACLGAFNGEDGALLILGTGSCGVVYKNERFSIVGGWGFPLSDQGSGARIGLSALEYSLAALDGISPSTPFTDSINAEFSLSAEEYVLYQNRVPLPKEYGAFAVQVFQFAQQKDPIALKIIQQQVEWVSLYLDALITKGAQKIVLVGGVSEAILAYLPERFSTYFCQPEGDAMAGAILMAKAQIGRKAI</sequence>
<keyword evidence="3" id="KW-1185">Reference proteome</keyword>
<dbReference type="InterPro" id="IPR043129">
    <property type="entry name" value="ATPase_NBD"/>
</dbReference>
<keyword evidence="2" id="KW-0418">Kinase</keyword>
<dbReference type="CDD" id="cd24082">
    <property type="entry name" value="ASKHA_NBD_GspK-like"/>
    <property type="match status" value="1"/>
</dbReference>
<name>A0A1M4TM89_9GAMM</name>
<dbReference type="Pfam" id="PF01869">
    <property type="entry name" value="BcrAD_BadFG"/>
    <property type="match status" value="1"/>
</dbReference>
<reference evidence="3" key="1">
    <citation type="submission" date="2016-11" db="EMBL/GenBank/DDBJ databases">
        <authorList>
            <person name="Varghese N."/>
            <person name="Submissions S."/>
        </authorList>
    </citation>
    <scope>NUCLEOTIDE SEQUENCE [LARGE SCALE GENOMIC DNA]</scope>
    <source>
        <strain evidence="3">DSM 16579</strain>
    </source>
</reference>
<evidence type="ECO:0000313" key="3">
    <source>
        <dbReference type="Proteomes" id="UP000184517"/>
    </source>
</evidence>
<organism evidence="2 3">
    <name type="scientific">Marinomonas polaris DSM 16579</name>
    <dbReference type="NCBI Taxonomy" id="1122206"/>
    <lineage>
        <taxon>Bacteria</taxon>
        <taxon>Pseudomonadati</taxon>
        <taxon>Pseudomonadota</taxon>
        <taxon>Gammaproteobacteria</taxon>
        <taxon>Oceanospirillales</taxon>
        <taxon>Oceanospirillaceae</taxon>
        <taxon>Marinomonas</taxon>
    </lineage>
</organism>
<feature type="domain" description="ATPase BadF/BadG/BcrA/BcrD type" evidence="1">
    <location>
        <begin position="6"/>
        <end position="281"/>
    </location>
</feature>
<dbReference type="STRING" id="1122206.SAMN02745753_00323"/>